<comment type="subcellular location">
    <subcellularLocation>
        <location evidence="1">Cell membrane</location>
        <topology evidence="1">Multi-pass membrane protein</topology>
    </subcellularLocation>
</comment>
<dbReference type="PANTHER" id="PTHR30065">
    <property type="entry name" value="FLAGELLAR BIOSYNTHETIC PROTEIN FLIR"/>
    <property type="match status" value="1"/>
</dbReference>
<dbReference type="RefSeq" id="WP_073132494.1">
    <property type="nucleotide sequence ID" value="NZ_FQZF01000005.1"/>
</dbReference>
<feature type="transmembrane region" description="Helical" evidence="7">
    <location>
        <begin position="217"/>
        <end position="236"/>
    </location>
</feature>
<dbReference type="Pfam" id="PF01311">
    <property type="entry name" value="Bac_export_1"/>
    <property type="match status" value="1"/>
</dbReference>
<feature type="transmembrane region" description="Helical" evidence="7">
    <location>
        <begin position="128"/>
        <end position="148"/>
    </location>
</feature>
<dbReference type="STRING" id="198092.SAMN02745194_01152"/>
<dbReference type="GO" id="GO:0005886">
    <property type="term" value="C:plasma membrane"/>
    <property type="evidence" value="ECO:0007669"/>
    <property type="project" value="UniProtKB-SubCell"/>
</dbReference>
<dbReference type="OrthoDB" id="9779817at2"/>
<accession>A0A1M6E8Z6</accession>
<evidence type="ECO:0000256" key="5">
    <source>
        <dbReference type="ARBA" id="ARBA00022989"/>
    </source>
</evidence>
<comment type="similarity">
    <text evidence="2">Belongs to the FliR/MopE/SpaR family.</text>
</comment>
<feature type="transmembrane region" description="Helical" evidence="7">
    <location>
        <begin position="193"/>
        <end position="211"/>
    </location>
</feature>
<evidence type="ECO:0000256" key="6">
    <source>
        <dbReference type="ARBA" id="ARBA00023136"/>
    </source>
</evidence>
<reference evidence="8 9" key="1">
    <citation type="submission" date="2016-11" db="EMBL/GenBank/DDBJ databases">
        <authorList>
            <person name="Jaros S."/>
            <person name="Januszkiewicz K."/>
            <person name="Wedrychowicz H."/>
        </authorList>
    </citation>
    <scope>NUCLEOTIDE SEQUENCE [LARGE SCALE GENOMIC DNA]</scope>
    <source>
        <strain evidence="8 9">DSM 14916</strain>
    </source>
</reference>
<keyword evidence="5 7" id="KW-1133">Transmembrane helix</keyword>
<evidence type="ECO:0000256" key="1">
    <source>
        <dbReference type="ARBA" id="ARBA00004651"/>
    </source>
</evidence>
<keyword evidence="8" id="KW-0966">Cell projection</keyword>
<organism evidence="8 9">
    <name type="scientific">Muricoccus roseus</name>
    <dbReference type="NCBI Taxonomy" id="198092"/>
    <lineage>
        <taxon>Bacteria</taxon>
        <taxon>Pseudomonadati</taxon>
        <taxon>Pseudomonadota</taxon>
        <taxon>Alphaproteobacteria</taxon>
        <taxon>Acetobacterales</taxon>
        <taxon>Roseomonadaceae</taxon>
        <taxon>Muricoccus</taxon>
    </lineage>
</organism>
<name>A0A1M6E8Z6_9PROT</name>
<dbReference type="EMBL" id="FQZF01000005">
    <property type="protein sequence ID" value="SHI81758.1"/>
    <property type="molecule type" value="Genomic_DNA"/>
</dbReference>
<keyword evidence="6 7" id="KW-0472">Membrane</keyword>
<evidence type="ECO:0000256" key="4">
    <source>
        <dbReference type="ARBA" id="ARBA00022692"/>
    </source>
</evidence>
<keyword evidence="3" id="KW-1003">Cell membrane</keyword>
<dbReference type="Proteomes" id="UP000184387">
    <property type="component" value="Unassembled WGS sequence"/>
</dbReference>
<keyword evidence="8" id="KW-0282">Flagellum</keyword>
<sequence length="258" mass="25498">MNEAALLEALPSLAFGAVLLLARLGAAAMILPGLGEGDVPASIRLALALALVPVLLPLLAPDLPSAPDSPGEALRLVSLELAVGLWIGGLARLLAMALSVALQAGASLLGLAAILVPDAQLGGGASALGRLGTLATAVLVLSTGLHALPLRALAESYALMPPGTPWPAGAAAAEIAQAGADMLALALRLAGPFVLAAVIINLAMALIARVAPSVQVFFVAAPGQILAGLALLALIAPSMLAGFHQALQAGWATLPGLR</sequence>
<dbReference type="InterPro" id="IPR002010">
    <property type="entry name" value="T3SS_IM_R"/>
</dbReference>
<evidence type="ECO:0000256" key="7">
    <source>
        <dbReference type="SAM" id="Phobius"/>
    </source>
</evidence>
<dbReference type="PRINTS" id="PR00953">
    <property type="entry name" value="TYPE3IMRPROT"/>
</dbReference>
<feature type="transmembrane region" description="Helical" evidence="7">
    <location>
        <begin position="97"/>
        <end position="116"/>
    </location>
</feature>
<evidence type="ECO:0000256" key="3">
    <source>
        <dbReference type="ARBA" id="ARBA00022475"/>
    </source>
</evidence>
<evidence type="ECO:0000313" key="8">
    <source>
        <dbReference type="EMBL" id="SHI81758.1"/>
    </source>
</evidence>
<keyword evidence="8" id="KW-0969">Cilium</keyword>
<evidence type="ECO:0000313" key="9">
    <source>
        <dbReference type="Proteomes" id="UP000184387"/>
    </source>
</evidence>
<keyword evidence="4 7" id="KW-0812">Transmembrane</keyword>
<gene>
    <name evidence="8" type="ORF">SAMN02745194_01152</name>
</gene>
<feature type="transmembrane region" description="Helical" evidence="7">
    <location>
        <begin position="43"/>
        <end position="61"/>
    </location>
</feature>
<keyword evidence="9" id="KW-1185">Reference proteome</keyword>
<dbReference type="GO" id="GO:0006605">
    <property type="term" value="P:protein targeting"/>
    <property type="evidence" value="ECO:0007669"/>
    <property type="project" value="InterPro"/>
</dbReference>
<dbReference type="PANTHER" id="PTHR30065:SF8">
    <property type="entry name" value="FLAGELLAR BIOSYNTHETIC PROTEIN FLIR"/>
    <property type="match status" value="1"/>
</dbReference>
<proteinExistence type="inferred from homology"/>
<evidence type="ECO:0000256" key="2">
    <source>
        <dbReference type="ARBA" id="ARBA00009772"/>
    </source>
</evidence>
<dbReference type="AlphaFoldDB" id="A0A1M6E8Z6"/>
<protein>
    <submittedName>
        <fullName evidence="8">Flagellar biosynthetic protein FliR</fullName>
    </submittedName>
</protein>